<dbReference type="PANTHER" id="PTHR13932:SF5">
    <property type="entry name" value="RADICAL S-ADENOSYL METHIONINE DOMAIN-CONTAINING PROTEIN 1, MITOCHONDRIAL"/>
    <property type="match status" value="1"/>
</dbReference>
<dbReference type="PANTHER" id="PTHR13932">
    <property type="entry name" value="COPROPORPHYRINIGEN III OXIDASE"/>
    <property type="match status" value="1"/>
</dbReference>
<dbReference type="InterPro" id="IPR058240">
    <property type="entry name" value="rSAM_sf"/>
</dbReference>
<accession>A0ABY6N4K5</accession>
<evidence type="ECO:0000313" key="2">
    <source>
        <dbReference type="Proteomes" id="UP001163739"/>
    </source>
</evidence>
<dbReference type="EMBL" id="CP100390">
    <property type="protein sequence ID" value="UZE96904.1"/>
    <property type="molecule type" value="Genomic_DNA"/>
</dbReference>
<evidence type="ECO:0000313" key="1">
    <source>
        <dbReference type="EMBL" id="UZE96904.1"/>
    </source>
</evidence>
<organism evidence="1 2">
    <name type="scientific">Alkalimarinus alittae</name>
    <dbReference type="NCBI Taxonomy" id="2961619"/>
    <lineage>
        <taxon>Bacteria</taxon>
        <taxon>Pseudomonadati</taxon>
        <taxon>Pseudomonadota</taxon>
        <taxon>Gammaproteobacteria</taxon>
        <taxon>Alteromonadales</taxon>
        <taxon>Alteromonadaceae</taxon>
        <taxon>Alkalimarinus</taxon>
    </lineage>
</organism>
<sequence length="369" mass="42010">MGSPFEKITPIKANHRTIQDVIGVNSYPTSRTMEQILSHKDWLFCTNSFRYDSPDKPGLFVEDREFSLKNYTDIITNSNKTNSELALCISMPLQNTLCSYPTPKAGHLSSTAVRNYIDYLLKEIHLVSALIPKDRSINYIHWQGDIAQLLTPAEMTEIMYSLNKAFNLQDESRGTFVIELDKVPADDAIIALIKGLGFNHICLGTQNRDQDPIDFEFLAEQVKIFKQYDFKTVNVRFLTKKHESCAKLSEKLEGLIAINPDTIYVIDEDERLSVLSGVEVDESTQCNCHQRFEERLIQSNFNKLNHVKFSKDTSVSKGISGDLIGIGLGATSLIENAFIHNVDQLDQYYQRIINNQLPFSYGGYIRPKY</sequence>
<protein>
    <submittedName>
        <fullName evidence="1">Uncharacterized protein</fullName>
    </submittedName>
</protein>
<name>A0ABY6N4K5_9ALTE</name>
<dbReference type="SUPFAM" id="SSF102114">
    <property type="entry name" value="Radical SAM enzymes"/>
    <property type="match status" value="1"/>
</dbReference>
<dbReference type="RefSeq" id="WP_265048388.1">
    <property type="nucleotide sequence ID" value="NZ_CP100390.1"/>
</dbReference>
<reference evidence="1" key="1">
    <citation type="submission" date="2022-06" db="EMBL/GenBank/DDBJ databases">
        <title>Alkalimarinus sp. nov., isolated from gut of a Alitta virens.</title>
        <authorList>
            <person name="Yang A.I."/>
            <person name="Shin N.-R."/>
        </authorList>
    </citation>
    <scope>NUCLEOTIDE SEQUENCE</scope>
    <source>
        <strain evidence="1">A2M4</strain>
    </source>
</reference>
<keyword evidence="2" id="KW-1185">Reference proteome</keyword>
<gene>
    <name evidence="1" type="ORF">NKI27_03900</name>
</gene>
<dbReference type="Proteomes" id="UP001163739">
    <property type="component" value="Chromosome"/>
</dbReference>
<proteinExistence type="predicted"/>
<dbReference type="InterPro" id="IPR034505">
    <property type="entry name" value="Coproporphyrinogen-III_oxidase"/>
</dbReference>